<dbReference type="STRING" id="1280941.HY2_14815"/>
<protein>
    <recommendedName>
        <fullName evidence="3">Cell division protein FtsX</fullName>
    </recommendedName>
</protein>
<dbReference type="GO" id="GO:0032153">
    <property type="term" value="C:cell division site"/>
    <property type="evidence" value="ECO:0007669"/>
    <property type="project" value="TreeGrafter"/>
</dbReference>
<proteinExistence type="predicted"/>
<evidence type="ECO:0000313" key="2">
    <source>
        <dbReference type="Proteomes" id="UP000249123"/>
    </source>
</evidence>
<dbReference type="GO" id="GO:0051301">
    <property type="term" value="P:cell division"/>
    <property type="evidence" value="ECO:0007669"/>
    <property type="project" value="InterPro"/>
</dbReference>
<dbReference type="GO" id="GO:0016020">
    <property type="term" value="C:membrane"/>
    <property type="evidence" value="ECO:0007669"/>
    <property type="project" value="InterPro"/>
</dbReference>
<dbReference type="eggNOG" id="COG2177">
    <property type="taxonomic scope" value="Bacteria"/>
</dbReference>
<accession>A0A328JTI7</accession>
<dbReference type="AlphaFoldDB" id="A0A062TR13"/>
<accession>A0A062TR13</accession>
<dbReference type="OrthoDB" id="9814843at2"/>
<dbReference type="EMBL" id="AWFB01000036">
    <property type="protein sequence ID" value="RAN32181.1"/>
    <property type="molecule type" value="Genomic_DNA"/>
</dbReference>
<dbReference type="InterPro" id="IPR004513">
    <property type="entry name" value="FtsX"/>
</dbReference>
<organism evidence="1 2">
    <name type="scientific">Hyphomonas pacifica</name>
    <dbReference type="NCBI Taxonomy" id="1280941"/>
    <lineage>
        <taxon>Bacteria</taxon>
        <taxon>Pseudomonadati</taxon>
        <taxon>Pseudomonadota</taxon>
        <taxon>Alphaproteobacteria</taxon>
        <taxon>Hyphomonadales</taxon>
        <taxon>Hyphomonadaceae</taxon>
        <taxon>Hyphomonas</taxon>
    </lineage>
</organism>
<dbReference type="PANTHER" id="PTHR47755">
    <property type="entry name" value="CELL DIVISION PROTEIN FTSX"/>
    <property type="match status" value="1"/>
</dbReference>
<dbReference type="RefSeq" id="WP_034827405.1">
    <property type="nucleotide sequence ID" value="NZ_AWFA01000032.1"/>
</dbReference>
<keyword evidence="2" id="KW-1185">Reference proteome</keyword>
<comment type="caution">
    <text evidence="1">The sequence shown here is derived from an EMBL/GenBank/DDBJ whole genome shotgun (WGS) entry which is preliminary data.</text>
</comment>
<sequence length="290" mass="31004">MKPRETPLLPVEDAREAALFFVVGALCFLAALATLSAKSTYGAARSWTAEVEGELTVSLPDVDRRAAEEARKLIAETDGVREARLLSKEEIDELLEPSFGSRGLPESLPLPQLVAVRADPLAQFVGPNIERRLTEAGYVSAVDEHAEWAGDVRRVLGIARLVALIAVALLASTAVAVIAFATHAALLTRRDIVDVLHLAGARDKFIASLFERRFWLLGLRAGSVGALMSLGAAAAMILAARSSGARSGLLPELSLDFYDLLILVLTPLIAGLAARFAARITVVRSLKSMM</sequence>
<gene>
    <name evidence="1" type="ORF">HY3_15395</name>
</gene>
<dbReference type="Proteomes" id="UP000249123">
    <property type="component" value="Unassembled WGS sequence"/>
</dbReference>
<evidence type="ECO:0000313" key="1">
    <source>
        <dbReference type="EMBL" id="RAN32181.1"/>
    </source>
</evidence>
<evidence type="ECO:0008006" key="3">
    <source>
        <dbReference type="Google" id="ProtNLM"/>
    </source>
</evidence>
<dbReference type="PANTHER" id="PTHR47755:SF1">
    <property type="entry name" value="CELL DIVISION PROTEIN FTSX"/>
    <property type="match status" value="1"/>
</dbReference>
<reference evidence="1 2" key="1">
    <citation type="submission" date="2013-04" db="EMBL/GenBank/DDBJ databases">
        <title>Hyphomonas sp. T24B3 Genome Sequencing.</title>
        <authorList>
            <person name="Lai Q."/>
            <person name="Shao Z."/>
        </authorList>
    </citation>
    <scope>NUCLEOTIDE SEQUENCE [LARGE SCALE GENOMIC DNA]</scope>
    <source>
        <strain evidence="1 2">T24B3</strain>
    </source>
</reference>
<name>A0A062TR13_9PROT</name>